<protein>
    <submittedName>
        <fullName evidence="1">Uncharacterized protein</fullName>
    </submittedName>
</protein>
<gene>
    <name evidence="1" type="ORF">BDV24DRAFT_152743</name>
</gene>
<dbReference type="EMBL" id="ML737157">
    <property type="protein sequence ID" value="KAE8339382.1"/>
    <property type="molecule type" value="Genomic_DNA"/>
</dbReference>
<dbReference type="AlphaFoldDB" id="A0A5N6Y1Q0"/>
<organism evidence="1">
    <name type="scientific">Aspergillus arachidicola</name>
    <dbReference type="NCBI Taxonomy" id="656916"/>
    <lineage>
        <taxon>Eukaryota</taxon>
        <taxon>Fungi</taxon>
        <taxon>Dikarya</taxon>
        <taxon>Ascomycota</taxon>
        <taxon>Pezizomycotina</taxon>
        <taxon>Eurotiomycetes</taxon>
        <taxon>Eurotiomycetidae</taxon>
        <taxon>Eurotiales</taxon>
        <taxon>Aspergillaceae</taxon>
        <taxon>Aspergillus</taxon>
        <taxon>Aspergillus subgen. Circumdati</taxon>
    </lineage>
</organism>
<reference evidence="1" key="1">
    <citation type="submission" date="2019-04" db="EMBL/GenBank/DDBJ databases">
        <title>Friends and foes A comparative genomics study of 23 Aspergillus species from section Flavi.</title>
        <authorList>
            <consortium name="DOE Joint Genome Institute"/>
            <person name="Kjaerbolling I."/>
            <person name="Vesth T."/>
            <person name="Frisvad J.C."/>
            <person name="Nybo J.L."/>
            <person name="Theobald S."/>
            <person name="Kildgaard S."/>
            <person name="Isbrandt T."/>
            <person name="Kuo A."/>
            <person name="Sato A."/>
            <person name="Lyhne E.K."/>
            <person name="Kogle M.E."/>
            <person name="Wiebenga A."/>
            <person name="Kun R.S."/>
            <person name="Lubbers R.J."/>
            <person name="Makela M.R."/>
            <person name="Barry K."/>
            <person name="Chovatia M."/>
            <person name="Clum A."/>
            <person name="Daum C."/>
            <person name="Haridas S."/>
            <person name="He G."/>
            <person name="LaButti K."/>
            <person name="Lipzen A."/>
            <person name="Mondo S."/>
            <person name="Riley R."/>
            <person name="Salamov A."/>
            <person name="Simmons B.A."/>
            <person name="Magnuson J.K."/>
            <person name="Henrissat B."/>
            <person name="Mortensen U.H."/>
            <person name="Larsen T.O."/>
            <person name="Devries R.P."/>
            <person name="Grigoriev I.V."/>
            <person name="Machida M."/>
            <person name="Baker S.E."/>
            <person name="Andersen M.R."/>
        </authorList>
    </citation>
    <scope>NUCLEOTIDE SEQUENCE</scope>
    <source>
        <strain evidence="1">CBS 117612</strain>
    </source>
</reference>
<dbReference type="Proteomes" id="UP000325558">
    <property type="component" value="Unassembled WGS sequence"/>
</dbReference>
<evidence type="ECO:0000313" key="1">
    <source>
        <dbReference type="EMBL" id="KAE8339382.1"/>
    </source>
</evidence>
<name>A0A5N6Y1Q0_9EURO</name>
<sequence>MDRGAFRVLVLKRNESRLTAPWSRTRATASYEADGNWGQTHSVSSPLPITRTCDSLSELPLFPRPSLVLGAAADSVDPFCSASDTTSYYYTHSAVPRCVAPYFYVIFPIGNSATTSPSWMVTSRLPTSWVSPMAPRITTTSENEVTHSSRQMAIWLVSSKVATCA</sequence>
<proteinExistence type="predicted"/>
<accession>A0A5N6Y1Q0</accession>